<dbReference type="OrthoDB" id="2423263at2759"/>
<dbReference type="AlphaFoldDB" id="A0A9N8V721"/>
<sequence length="250" mass="29135">MSLMSPEVNVFSRSITLKQFLSSLLDNNNFTKVKSNIINIKSENSLLNLRLQFNYFIQCTYTLTRMQLVEFFYRCIAILYKRNQTGIDIILPLFSSTENDDLAPVRFSYVLIQIKNHKEKSVDSNFPNSTASMLTPVYARLEYKKPYLPFLSLYMFLDASNPDFQIVHSGIELRGDEEKLTYENVGLSKKKRKGKNKDYGKSKDEYVESNENRICRMRYQTLLTIFDISDNIFRCINAKKSQLLVNLADV</sequence>
<gene>
    <name evidence="1" type="ORF">FCALED_LOCUS440</name>
</gene>
<proteinExistence type="predicted"/>
<dbReference type="Proteomes" id="UP000789570">
    <property type="component" value="Unassembled WGS sequence"/>
</dbReference>
<comment type="caution">
    <text evidence="1">The sequence shown here is derived from an EMBL/GenBank/DDBJ whole genome shotgun (WGS) entry which is preliminary data.</text>
</comment>
<dbReference type="PANTHER" id="PTHR33266:SF1">
    <property type="entry name" value="F-BOX DOMAIN-CONTAINING PROTEIN"/>
    <property type="match status" value="1"/>
</dbReference>
<organism evidence="1 2">
    <name type="scientific">Funneliformis caledonium</name>
    <dbReference type="NCBI Taxonomy" id="1117310"/>
    <lineage>
        <taxon>Eukaryota</taxon>
        <taxon>Fungi</taxon>
        <taxon>Fungi incertae sedis</taxon>
        <taxon>Mucoromycota</taxon>
        <taxon>Glomeromycotina</taxon>
        <taxon>Glomeromycetes</taxon>
        <taxon>Glomerales</taxon>
        <taxon>Glomeraceae</taxon>
        <taxon>Funneliformis</taxon>
    </lineage>
</organism>
<dbReference type="EMBL" id="CAJVPQ010000042">
    <property type="protein sequence ID" value="CAG8439874.1"/>
    <property type="molecule type" value="Genomic_DNA"/>
</dbReference>
<protein>
    <submittedName>
        <fullName evidence="1">13277_t:CDS:1</fullName>
    </submittedName>
</protein>
<reference evidence="1" key="1">
    <citation type="submission" date="2021-06" db="EMBL/GenBank/DDBJ databases">
        <authorList>
            <person name="Kallberg Y."/>
            <person name="Tangrot J."/>
            <person name="Rosling A."/>
        </authorList>
    </citation>
    <scope>NUCLEOTIDE SEQUENCE</scope>
    <source>
        <strain evidence="1">UK204</strain>
    </source>
</reference>
<name>A0A9N8V721_9GLOM</name>
<dbReference type="PANTHER" id="PTHR33266">
    <property type="entry name" value="CHROMOSOME 15, WHOLE GENOME SHOTGUN SEQUENCE"/>
    <property type="match status" value="1"/>
</dbReference>
<evidence type="ECO:0000313" key="1">
    <source>
        <dbReference type="EMBL" id="CAG8439874.1"/>
    </source>
</evidence>
<accession>A0A9N8V721</accession>
<keyword evidence="2" id="KW-1185">Reference proteome</keyword>
<evidence type="ECO:0000313" key="2">
    <source>
        <dbReference type="Proteomes" id="UP000789570"/>
    </source>
</evidence>